<dbReference type="PROSITE" id="PS51885">
    <property type="entry name" value="NEPRILYSIN"/>
    <property type="match status" value="1"/>
</dbReference>
<evidence type="ECO:0000259" key="1">
    <source>
        <dbReference type="Pfam" id="PF05649"/>
    </source>
</evidence>
<reference evidence="2" key="1">
    <citation type="submission" date="2018-07" db="EMBL/GenBank/DDBJ databases">
        <title>Annotation of Aphanomyces astaci genome assembly.</title>
        <authorList>
            <person name="Studholme D.J."/>
        </authorList>
    </citation>
    <scope>NUCLEOTIDE SEQUENCE [LARGE SCALE GENOMIC DNA]</scope>
    <source>
        <strain evidence="2">Pc</strain>
    </source>
</reference>
<dbReference type="SUPFAM" id="SSF55486">
    <property type="entry name" value="Metalloproteases ('zincins'), catalytic domain"/>
    <property type="match status" value="1"/>
</dbReference>
<dbReference type="EMBL" id="MZMZ02000993">
    <property type="protein sequence ID" value="RQM30043.1"/>
    <property type="molecule type" value="Genomic_DNA"/>
</dbReference>
<dbReference type="GO" id="GO:0004222">
    <property type="term" value="F:metalloendopeptidase activity"/>
    <property type="evidence" value="ECO:0007669"/>
    <property type="project" value="InterPro"/>
</dbReference>
<evidence type="ECO:0000313" key="3">
    <source>
        <dbReference type="Proteomes" id="UP000284702"/>
    </source>
</evidence>
<dbReference type="Gene3D" id="1.10.1380.10">
    <property type="entry name" value="Neutral endopeptidase , domain2"/>
    <property type="match status" value="1"/>
</dbReference>
<dbReference type="GO" id="GO:0005886">
    <property type="term" value="C:plasma membrane"/>
    <property type="evidence" value="ECO:0007669"/>
    <property type="project" value="TreeGrafter"/>
</dbReference>
<keyword evidence="3" id="KW-1185">Reference proteome</keyword>
<feature type="non-terminal residue" evidence="2">
    <location>
        <position position="1"/>
    </location>
</feature>
<proteinExistence type="predicted"/>
<dbReference type="PANTHER" id="PTHR11733">
    <property type="entry name" value="ZINC METALLOPROTEASE FAMILY M13 NEPRILYSIN-RELATED"/>
    <property type="match status" value="1"/>
</dbReference>
<dbReference type="AlphaFoldDB" id="A0A425DL54"/>
<dbReference type="InterPro" id="IPR024079">
    <property type="entry name" value="MetalloPept_cat_dom_sf"/>
</dbReference>
<dbReference type="Proteomes" id="UP000284702">
    <property type="component" value="Unassembled WGS sequence"/>
</dbReference>
<sequence>GLTPLEDSFKAIRSANTTLDLLIVAGELSKNGIPAFVDIKSSFDDNDATKNALFGYRAPLPLDREYYTTPSKWETVEADYMVYISTVLQLAGYTTEQAAAAVPVIIRFEQTLAGVALSELEEKDADVPQYTAFTYSQLDQKYPLLVGSWLKAHGFDVRDQCGGSNDWVGFYSLNYFDTTEKLLKKTTLDNLRTIVEYKLIHASSNHLTPEFRTANWNFFGKKIEGKREEPSREKFCRDDTEYNLGDLLGQYFLDEVWSADTAKTADKLVKALKSSFSTGIATADWLDNSTRATAQTKLSKFVHLLGGPEKPQLYPTLTFDSKSYLNNRWQVSQVKIDTNLKLKGQPVDKRKFGRPPMR</sequence>
<comment type="caution">
    <text evidence="2">The sequence shown here is derived from an EMBL/GenBank/DDBJ whole genome shotgun (WGS) entry which is preliminary data.</text>
</comment>
<dbReference type="InterPro" id="IPR008753">
    <property type="entry name" value="Peptidase_M13_N"/>
</dbReference>
<dbReference type="InterPro" id="IPR000718">
    <property type="entry name" value="Peptidase_M13"/>
</dbReference>
<gene>
    <name evidence="2" type="ORF">B5M09_013804</name>
</gene>
<accession>A0A425DL54</accession>
<dbReference type="PANTHER" id="PTHR11733:SF167">
    <property type="entry name" value="FI17812P1-RELATED"/>
    <property type="match status" value="1"/>
</dbReference>
<organism evidence="2 3">
    <name type="scientific">Aphanomyces astaci</name>
    <name type="common">Crayfish plague agent</name>
    <dbReference type="NCBI Taxonomy" id="112090"/>
    <lineage>
        <taxon>Eukaryota</taxon>
        <taxon>Sar</taxon>
        <taxon>Stramenopiles</taxon>
        <taxon>Oomycota</taxon>
        <taxon>Saprolegniomycetes</taxon>
        <taxon>Saprolegniales</taxon>
        <taxon>Verrucalvaceae</taxon>
        <taxon>Aphanomyces</taxon>
    </lineage>
</organism>
<evidence type="ECO:0000313" key="2">
    <source>
        <dbReference type="EMBL" id="RQM30043.1"/>
    </source>
</evidence>
<feature type="domain" description="Peptidase M13 N-terminal" evidence="1">
    <location>
        <begin position="1"/>
        <end position="308"/>
    </location>
</feature>
<name>A0A425DL54_APHAT</name>
<dbReference type="GO" id="GO:0016485">
    <property type="term" value="P:protein processing"/>
    <property type="evidence" value="ECO:0007669"/>
    <property type="project" value="TreeGrafter"/>
</dbReference>
<dbReference type="InterPro" id="IPR042089">
    <property type="entry name" value="Peptidase_M13_dom_2"/>
</dbReference>
<dbReference type="Pfam" id="PF05649">
    <property type="entry name" value="Peptidase_M13_N"/>
    <property type="match status" value="1"/>
</dbReference>
<protein>
    <recommendedName>
        <fullName evidence="1">Peptidase M13 N-terminal domain-containing protein</fullName>
    </recommendedName>
</protein>
<dbReference type="Gene3D" id="3.40.390.10">
    <property type="entry name" value="Collagenase (Catalytic Domain)"/>
    <property type="match status" value="1"/>
</dbReference>